<dbReference type="EMBL" id="OBDO01000005">
    <property type="protein sequence ID" value="SNX96839.1"/>
    <property type="molecule type" value="Genomic_DNA"/>
</dbReference>
<dbReference type="SUPFAM" id="SSF53474">
    <property type="entry name" value="alpha/beta-Hydrolases"/>
    <property type="match status" value="1"/>
</dbReference>
<dbReference type="OrthoDB" id="3259161at2"/>
<sequence length="503" mass="51174">MSAPALTEVAGWDVPLLRGAVFTLTAVAERLPSWRARTEAVGRSLTDAECWYGPAAQSAGAALIEVSTVATSVAMALGESLEHAERLLAEAATAQEWAEQALAAAVAVPVVLDAAGRLAGPLPVDPVTGSDSGHVAAARRAEALGIDAAEAARRAALAAADAADALAGLGIGGVLSPATFEDLSWLVAVETSAAPAPPPPMDGGATAVAAWWGSLSTAARISAISGHPDRLGDLEGLPAWARDRANRIVLGRVLADPSASGHAVAASVGAEIADREETGETVQLLRFRPAEELVALGLGDLDTADSVALLVPGMLNTPRDDLDELADDADAVADAARAAAPALAVATVAWFGYRPPMGPGALGTSTSREGGRALDATLDGLAAARAADPARVVVSAHSYGTRVVDAAAGAPGELAADAVVLNGSPGMDHDVEGLEVAEVYEASPAFDPISWWDWHGEHPTWTDAFGAVELPVEEGMLHTEYYDEQFPTLAAIGEVVAASRPAD</sequence>
<name>A0A285ECK6_9ACTN</name>
<dbReference type="InterPro" id="IPR010427">
    <property type="entry name" value="DUF1023"/>
</dbReference>
<keyword evidence="3" id="KW-1185">Reference proteome</keyword>
<dbReference type="InterPro" id="IPR029058">
    <property type="entry name" value="AB_hydrolase_fold"/>
</dbReference>
<keyword evidence="2" id="KW-0378">Hydrolase</keyword>
<evidence type="ECO:0000313" key="2">
    <source>
        <dbReference type="EMBL" id="SNX96839.1"/>
    </source>
</evidence>
<feature type="domain" description="DUF1023" evidence="1">
    <location>
        <begin position="293"/>
        <end position="431"/>
    </location>
</feature>
<gene>
    <name evidence="2" type="ORF">SAMN06893097_105178</name>
</gene>
<accession>A0A285ECK6</accession>
<evidence type="ECO:0000313" key="3">
    <source>
        <dbReference type="Proteomes" id="UP000219514"/>
    </source>
</evidence>
<dbReference type="AlphaFoldDB" id="A0A285ECK6"/>
<reference evidence="2 3" key="1">
    <citation type="submission" date="2017-09" db="EMBL/GenBank/DDBJ databases">
        <authorList>
            <person name="Ehlers B."/>
            <person name="Leendertz F.H."/>
        </authorList>
    </citation>
    <scope>NUCLEOTIDE SEQUENCE [LARGE SCALE GENOMIC DNA]</scope>
    <source>
        <strain evidence="2 3">DSM 46844</strain>
    </source>
</reference>
<dbReference type="Pfam" id="PF06259">
    <property type="entry name" value="Abhydrolase_8"/>
    <property type="match status" value="1"/>
</dbReference>
<protein>
    <submittedName>
        <fullName evidence="2">Alpha/beta hydrolase</fullName>
    </submittedName>
</protein>
<dbReference type="RefSeq" id="WP_097206828.1">
    <property type="nucleotide sequence ID" value="NZ_JACHXB010000001.1"/>
</dbReference>
<dbReference type="Proteomes" id="UP000219514">
    <property type="component" value="Unassembled WGS sequence"/>
</dbReference>
<proteinExistence type="predicted"/>
<organism evidence="2 3">
    <name type="scientific">Geodermatophilus sabuli</name>
    <dbReference type="NCBI Taxonomy" id="1564158"/>
    <lineage>
        <taxon>Bacteria</taxon>
        <taxon>Bacillati</taxon>
        <taxon>Actinomycetota</taxon>
        <taxon>Actinomycetes</taxon>
        <taxon>Geodermatophilales</taxon>
        <taxon>Geodermatophilaceae</taxon>
        <taxon>Geodermatophilus</taxon>
    </lineage>
</organism>
<dbReference type="GO" id="GO:0016787">
    <property type="term" value="F:hydrolase activity"/>
    <property type="evidence" value="ECO:0007669"/>
    <property type="project" value="UniProtKB-KW"/>
</dbReference>
<evidence type="ECO:0000259" key="1">
    <source>
        <dbReference type="Pfam" id="PF06259"/>
    </source>
</evidence>